<dbReference type="GeneID" id="20673512"/>
<keyword evidence="10" id="KW-1185">Reference proteome</keyword>
<dbReference type="InterPro" id="IPR019024">
    <property type="entry name" value="RNase_H2_suB_wHTH"/>
</dbReference>
<dbReference type="OrthoDB" id="29098at2759"/>
<dbReference type="InterPro" id="IPR040456">
    <property type="entry name" value="RNase_H2_suB"/>
</dbReference>
<gene>
    <name evidence="9" type="ORF">HETIRDRAFT_418828</name>
</gene>
<dbReference type="CDD" id="cd09270">
    <property type="entry name" value="RNase_H2-B"/>
    <property type="match status" value="1"/>
</dbReference>
<evidence type="ECO:0000313" key="10">
    <source>
        <dbReference type="Proteomes" id="UP000030671"/>
    </source>
</evidence>
<comment type="subcellular location">
    <subcellularLocation>
        <location evidence="1">Nucleus</location>
    </subcellularLocation>
</comment>
<dbReference type="Proteomes" id="UP000030671">
    <property type="component" value="Unassembled WGS sequence"/>
</dbReference>
<evidence type="ECO:0000256" key="4">
    <source>
        <dbReference type="ARBA" id="ARBA00024778"/>
    </source>
</evidence>
<dbReference type="AlphaFoldDB" id="W4K4Y8"/>
<evidence type="ECO:0000259" key="7">
    <source>
        <dbReference type="Pfam" id="PF09468"/>
    </source>
</evidence>
<accession>W4K4Y8</accession>
<dbReference type="Pfam" id="PF09468">
    <property type="entry name" value="RNase_H2-Ydr279"/>
    <property type="match status" value="1"/>
</dbReference>
<dbReference type="InParanoid" id="W4K4Y8"/>
<dbReference type="RefSeq" id="XP_009547578.1">
    <property type="nucleotide sequence ID" value="XM_009549283.1"/>
</dbReference>
<dbReference type="EMBL" id="KI925459">
    <property type="protein sequence ID" value="ETW80883.1"/>
    <property type="molecule type" value="Genomic_DNA"/>
</dbReference>
<organism evidence="9 10">
    <name type="scientific">Heterobasidion irregulare (strain TC 32-1)</name>
    <dbReference type="NCBI Taxonomy" id="747525"/>
    <lineage>
        <taxon>Eukaryota</taxon>
        <taxon>Fungi</taxon>
        <taxon>Dikarya</taxon>
        <taxon>Basidiomycota</taxon>
        <taxon>Agaricomycotina</taxon>
        <taxon>Agaricomycetes</taxon>
        <taxon>Russulales</taxon>
        <taxon>Bondarzewiaceae</taxon>
        <taxon>Heterobasidion</taxon>
        <taxon>Heterobasidion annosum species complex</taxon>
    </lineage>
</organism>
<dbReference type="STRING" id="747525.W4K4Y8"/>
<evidence type="ECO:0000259" key="8">
    <source>
        <dbReference type="Pfam" id="PF17745"/>
    </source>
</evidence>
<evidence type="ECO:0000256" key="2">
    <source>
        <dbReference type="ARBA" id="ARBA00019062"/>
    </source>
</evidence>
<reference evidence="9 10" key="1">
    <citation type="journal article" date="2012" name="New Phytol.">
        <title>Insight into trade-off between wood decay and parasitism from the genome of a fungal forest pathogen.</title>
        <authorList>
            <person name="Olson A."/>
            <person name="Aerts A."/>
            <person name="Asiegbu F."/>
            <person name="Belbahri L."/>
            <person name="Bouzid O."/>
            <person name="Broberg A."/>
            <person name="Canback B."/>
            <person name="Coutinho P.M."/>
            <person name="Cullen D."/>
            <person name="Dalman K."/>
            <person name="Deflorio G."/>
            <person name="van Diepen L.T."/>
            <person name="Dunand C."/>
            <person name="Duplessis S."/>
            <person name="Durling M."/>
            <person name="Gonthier P."/>
            <person name="Grimwood J."/>
            <person name="Fossdal C.G."/>
            <person name="Hansson D."/>
            <person name="Henrissat B."/>
            <person name="Hietala A."/>
            <person name="Himmelstrand K."/>
            <person name="Hoffmeister D."/>
            <person name="Hogberg N."/>
            <person name="James T.Y."/>
            <person name="Karlsson M."/>
            <person name="Kohler A."/>
            <person name="Kues U."/>
            <person name="Lee Y.H."/>
            <person name="Lin Y.C."/>
            <person name="Lind M."/>
            <person name="Lindquist E."/>
            <person name="Lombard V."/>
            <person name="Lucas S."/>
            <person name="Lunden K."/>
            <person name="Morin E."/>
            <person name="Murat C."/>
            <person name="Park J."/>
            <person name="Raffaello T."/>
            <person name="Rouze P."/>
            <person name="Salamov A."/>
            <person name="Schmutz J."/>
            <person name="Solheim H."/>
            <person name="Stahlberg J."/>
            <person name="Velez H."/>
            <person name="de Vries R.P."/>
            <person name="Wiebenga A."/>
            <person name="Woodward S."/>
            <person name="Yakovlev I."/>
            <person name="Garbelotto M."/>
            <person name="Martin F."/>
            <person name="Grigoriev I.V."/>
            <person name="Stenlid J."/>
        </authorList>
    </citation>
    <scope>NUCLEOTIDE SEQUENCE [LARGE SCALE GENOMIC DNA]</scope>
    <source>
        <strain evidence="9 10">TC 32-1</strain>
    </source>
</reference>
<dbReference type="Gene3D" id="1.10.20.120">
    <property type="match status" value="1"/>
</dbReference>
<protein>
    <recommendedName>
        <fullName evidence="2">Ribonuclease H2 subunit B</fullName>
    </recommendedName>
    <alternativeName>
        <fullName evidence="5">Ribonuclease HI subunit B</fullName>
    </alternativeName>
</protein>
<sequence length="353" mass="39217">MTTHIAVLPTDVLDTISMKLNERVVGNGINGCPTNAQFLRLPHPRTGIPSLFLPYRLSKTDNTIRWGLLEVQSVTPPNPRSWLFSSDEVVEDGKLLVMTPIDPTFVLIPILQVARPPGGTLGKFCPLHDIFDEVALKLAQQSVGSSCIDSSSVISSRDILSLASLDCISDAMRRLCDVKDITADITVYRYSEEKLVEYLRGKVSRLSKQQVSEKSRTVTRRLAKDGLMDDGKERLLERKLSNMTTRTLPEYVVVGRIKAACDLVSQYLPPDTYKSLKASYDFSPLDEHLKALENEMTAMTVVNAPASKAKKVNGDEQDGKKRKMKPKGSQGTEKLKKANLNGMSKISSFFQKK</sequence>
<name>W4K4Y8_HETIT</name>
<feature type="domain" description="Rnh202 triple barrel" evidence="8">
    <location>
        <begin position="34"/>
        <end position="102"/>
    </location>
</feature>
<dbReference type="PANTHER" id="PTHR13383:SF11">
    <property type="entry name" value="RIBONUCLEASE H2 SUBUNIT B"/>
    <property type="match status" value="1"/>
</dbReference>
<dbReference type="KEGG" id="hir:HETIRDRAFT_418828"/>
<keyword evidence="3" id="KW-0539">Nucleus</keyword>
<feature type="region of interest" description="Disordered" evidence="6">
    <location>
        <begin position="307"/>
        <end position="336"/>
    </location>
</feature>
<dbReference type="InterPro" id="IPR041195">
    <property type="entry name" value="Rnh202_N"/>
</dbReference>
<dbReference type="PANTHER" id="PTHR13383">
    <property type="entry name" value="RIBONUCLEASE H2 SUBUNIT B"/>
    <property type="match status" value="1"/>
</dbReference>
<evidence type="ECO:0000256" key="1">
    <source>
        <dbReference type="ARBA" id="ARBA00004123"/>
    </source>
</evidence>
<proteinExistence type="predicted"/>
<dbReference type="eggNOG" id="KOG4705">
    <property type="taxonomic scope" value="Eukaryota"/>
</dbReference>
<dbReference type="GO" id="GO:0006401">
    <property type="term" value="P:RNA catabolic process"/>
    <property type="evidence" value="ECO:0007669"/>
    <property type="project" value="TreeGrafter"/>
</dbReference>
<dbReference type="Gene3D" id="2.20.25.530">
    <property type="match status" value="1"/>
</dbReference>
<evidence type="ECO:0000256" key="3">
    <source>
        <dbReference type="ARBA" id="ARBA00023242"/>
    </source>
</evidence>
<comment type="function">
    <text evidence="4">Non catalytic subunit of RNase H2, an endonuclease that specifically degrades the RNA of RNA:DNA hybrids. Participates in DNA replication, possibly by mediating the removal of lagging-strand Okazaki fragment RNA primers during DNA replication. Mediates the excision of single ribonucleotides from DNA:RNA duplexes.</text>
</comment>
<feature type="domain" description="Ribonuclease H2 subunit B wHTH" evidence="7">
    <location>
        <begin position="105"/>
        <end position="277"/>
    </location>
</feature>
<evidence type="ECO:0000313" key="9">
    <source>
        <dbReference type="EMBL" id="ETW80883.1"/>
    </source>
</evidence>
<dbReference type="GO" id="GO:0032299">
    <property type="term" value="C:ribonuclease H2 complex"/>
    <property type="evidence" value="ECO:0007669"/>
    <property type="project" value="InterPro"/>
</dbReference>
<evidence type="ECO:0000256" key="6">
    <source>
        <dbReference type="SAM" id="MobiDB-lite"/>
    </source>
</evidence>
<dbReference type="HOGENOM" id="CLU_058486_0_0_1"/>
<dbReference type="GO" id="GO:0005654">
    <property type="term" value="C:nucleoplasm"/>
    <property type="evidence" value="ECO:0007669"/>
    <property type="project" value="TreeGrafter"/>
</dbReference>
<dbReference type="Pfam" id="PF17745">
    <property type="entry name" value="Ydr279_N"/>
    <property type="match status" value="1"/>
</dbReference>
<dbReference type="FunCoup" id="W4K4Y8">
    <property type="interactions" value="54"/>
</dbReference>
<evidence type="ECO:0000256" key="5">
    <source>
        <dbReference type="ARBA" id="ARBA00033464"/>
    </source>
</evidence>